<feature type="transmembrane region" description="Helical" evidence="7">
    <location>
        <begin position="52"/>
        <end position="70"/>
    </location>
</feature>
<feature type="transmembrane region" description="Helical" evidence="7">
    <location>
        <begin position="91"/>
        <end position="109"/>
    </location>
</feature>
<evidence type="ECO:0000256" key="2">
    <source>
        <dbReference type="ARBA" id="ARBA00007400"/>
    </source>
</evidence>
<keyword evidence="9" id="KW-0808">Transferase</keyword>
<protein>
    <submittedName>
        <fullName evidence="9">Acyltransferase</fullName>
    </submittedName>
</protein>
<dbReference type="GO" id="GO:0009246">
    <property type="term" value="P:enterobacterial common antigen biosynthetic process"/>
    <property type="evidence" value="ECO:0007669"/>
    <property type="project" value="TreeGrafter"/>
</dbReference>
<feature type="transmembrane region" description="Helical" evidence="7">
    <location>
        <begin position="129"/>
        <end position="150"/>
    </location>
</feature>
<comment type="caution">
    <text evidence="9">The sequence shown here is derived from an EMBL/GenBank/DDBJ whole genome shotgun (WGS) entry which is preliminary data.</text>
</comment>
<dbReference type="AlphaFoldDB" id="A0A0R1QLS9"/>
<feature type="domain" description="Acyltransferase 3" evidence="8">
    <location>
        <begin position="7"/>
        <end position="357"/>
    </location>
</feature>
<dbReference type="InterPro" id="IPR002656">
    <property type="entry name" value="Acyl_transf_3_dom"/>
</dbReference>
<feature type="transmembrane region" description="Helical" evidence="7">
    <location>
        <begin position="186"/>
        <end position="206"/>
    </location>
</feature>
<keyword evidence="3" id="KW-1003">Cell membrane</keyword>
<dbReference type="RefSeq" id="WP_056963379.1">
    <property type="nucleotide sequence ID" value="NZ_AZEU01000125.1"/>
</dbReference>
<keyword evidence="5 7" id="KW-1133">Transmembrane helix</keyword>
<dbReference type="Pfam" id="PF01757">
    <property type="entry name" value="Acyl_transf_3"/>
    <property type="match status" value="1"/>
</dbReference>
<evidence type="ECO:0000259" key="8">
    <source>
        <dbReference type="Pfam" id="PF01757"/>
    </source>
</evidence>
<evidence type="ECO:0000256" key="3">
    <source>
        <dbReference type="ARBA" id="ARBA00022475"/>
    </source>
</evidence>
<reference evidence="9 10" key="1">
    <citation type="journal article" date="2015" name="Genome Announc.">
        <title>Expanding the biotechnology potential of lactobacilli through comparative genomics of 213 strains and associated genera.</title>
        <authorList>
            <person name="Sun Z."/>
            <person name="Harris H.M."/>
            <person name="McCann A."/>
            <person name="Guo C."/>
            <person name="Argimon S."/>
            <person name="Zhang W."/>
            <person name="Yang X."/>
            <person name="Jeffery I.B."/>
            <person name="Cooney J.C."/>
            <person name="Kagawa T.F."/>
            <person name="Liu W."/>
            <person name="Song Y."/>
            <person name="Salvetti E."/>
            <person name="Wrobel A."/>
            <person name="Rasinkangas P."/>
            <person name="Parkhill J."/>
            <person name="Rea M.C."/>
            <person name="O'Sullivan O."/>
            <person name="Ritari J."/>
            <person name="Douillard F.P."/>
            <person name="Paul Ross R."/>
            <person name="Yang R."/>
            <person name="Briner A.E."/>
            <person name="Felis G.E."/>
            <person name="de Vos W.M."/>
            <person name="Barrangou R."/>
            <person name="Klaenhammer T.R."/>
            <person name="Caufield P.W."/>
            <person name="Cui Y."/>
            <person name="Zhang H."/>
            <person name="O'Toole P.W."/>
        </authorList>
    </citation>
    <scope>NUCLEOTIDE SEQUENCE [LARGE SCALE GENOMIC DNA]</scope>
    <source>
        <strain evidence="9 10">DSM 13343</strain>
    </source>
</reference>
<sequence length="399" mass="45855">MAKKYLHEVDMMRVFFIFGVLLNHTTTAFIQQMSSGGAARTALLGSHLLIHFTRMGFMFMTGLVLTLNYYHRHQWGRFFQKRFAGSGWPYLLWNGLYLGLAVLIGAPSYHWATFWSDYADMILHGNAWYMYYILITLQLYLAFPLIVWLFKHVKHHEWLLGISFLLQLSIVTWIKYIMPGVDRSQWLWWCRAYGVNIFTYQFYFMLGAYTSIHYQQVTHLVTAHLRGLTIASVTLGISTIPYYFWNRAVLGLDHTHAVSPHQPYMLVYDTIVILTVFGLGQKFAAWRANGMPTWFATAIHNAAIVSFGVYLDQTLALSILRGALSLMTLPDWACVILIPIGYVAVLAMAVGIAWFCYKVPPFGLLIGRPQWHILARNRRKKVPAKIITANPQPAKNVTE</sequence>
<comment type="similarity">
    <text evidence="2">Belongs to the acyltransferase 3 family.</text>
</comment>
<evidence type="ECO:0000313" key="10">
    <source>
        <dbReference type="Proteomes" id="UP000051790"/>
    </source>
</evidence>
<keyword evidence="6 7" id="KW-0472">Membrane</keyword>
<dbReference type="Proteomes" id="UP000051790">
    <property type="component" value="Unassembled WGS sequence"/>
</dbReference>
<evidence type="ECO:0000256" key="4">
    <source>
        <dbReference type="ARBA" id="ARBA00022692"/>
    </source>
</evidence>
<gene>
    <name evidence="9" type="ORF">FD01_GL000691</name>
</gene>
<name>A0A0R1QLS9_9LACO</name>
<accession>A0A0R1QLS9</accession>
<dbReference type="GO" id="GO:0005886">
    <property type="term" value="C:plasma membrane"/>
    <property type="evidence" value="ECO:0007669"/>
    <property type="project" value="UniProtKB-SubCell"/>
</dbReference>
<dbReference type="GO" id="GO:0016413">
    <property type="term" value="F:O-acetyltransferase activity"/>
    <property type="evidence" value="ECO:0007669"/>
    <property type="project" value="TreeGrafter"/>
</dbReference>
<feature type="transmembrane region" description="Helical" evidence="7">
    <location>
        <begin position="265"/>
        <end position="286"/>
    </location>
</feature>
<dbReference type="EMBL" id="AZEU01000125">
    <property type="protein sequence ID" value="KRL45532.1"/>
    <property type="molecule type" value="Genomic_DNA"/>
</dbReference>
<keyword evidence="10" id="KW-1185">Reference proteome</keyword>
<evidence type="ECO:0000256" key="5">
    <source>
        <dbReference type="ARBA" id="ARBA00022989"/>
    </source>
</evidence>
<evidence type="ECO:0000256" key="1">
    <source>
        <dbReference type="ARBA" id="ARBA00004651"/>
    </source>
</evidence>
<dbReference type="PANTHER" id="PTHR40074">
    <property type="entry name" value="O-ACETYLTRANSFERASE WECH"/>
    <property type="match status" value="1"/>
</dbReference>
<proteinExistence type="inferred from homology"/>
<keyword evidence="4 7" id="KW-0812">Transmembrane</keyword>
<comment type="subcellular location">
    <subcellularLocation>
        <location evidence="1">Cell membrane</location>
        <topology evidence="1">Multi-pass membrane protein</topology>
    </subcellularLocation>
</comment>
<evidence type="ECO:0000256" key="6">
    <source>
        <dbReference type="ARBA" id="ARBA00023136"/>
    </source>
</evidence>
<dbReference type="PATRIC" id="fig|1423769.4.peg.737"/>
<evidence type="ECO:0000256" key="7">
    <source>
        <dbReference type="SAM" id="Phobius"/>
    </source>
</evidence>
<organism evidence="9 10">
    <name type="scientific">Lacticaseibacillus manihotivorans DSM 13343 = JCM 12514</name>
    <dbReference type="NCBI Taxonomy" id="1423769"/>
    <lineage>
        <taxon>Bacteria</taxon>
        <taxon>Bacillati</taxon>
        <taxon>Bacillota</taxon>
        <taxon>Bacilli</taxon>
        <taxon>Lactobacillales</taxon>
        <taxon>Lactobacillaceae</taxon>
        <taxon>Lacticaseibacillus</taxon>
    </lineage>
</organism>
<feature type="transmembrane region" description="Helical" evidence="7">
    <location>
        <begin position="332"/>
        <end position="357"/>
    </location>
</feature>
<feature type="transmembrane region" description="Helical" evidence="7">
    <location>
        <begin position="298"/>
        <end position="320"/>
    </location>
</feature>
<evidence type="ECO:0000313" key="9">
    <source>
        <dbReference type="EMBL" id="KRL45532.1"/>
    </source>
</evidence>
<feature type="transmembrane region" description="Helical" evidence="7">
    <location>
        <begin position="157"/>
        <end position="174"/>
    </location>
</feature>
<keyword evidence="9" id="KW-0012">Acyltransferase</keyword>
<dbReference type="PANTHER" id="PTHR40074:SF2">
    <property type="entry name" value="O-ACETYLTRANSFERASE WECH"/>
    <property type="match status" value="1"/>
</dbReference>
<feature type="transmembrane region" description="Helical" evidence="7">
    <location>
        <begin position="227"/>
        <end position="245"/>
    </location>
</feature>